<dbReference type="AlphaFoldDB" id="A0A1I5B8Z7"/>
<protein>
    <submittedName>
        <fullName evidence="3">DNA repair exonuclease SbcCD nuclease subunit</fullName>
    </submittedName>
</protein>
<dbReference type="Gene3D" id="3.60.21.10">
    <property type="match status" value="1"/>
</dbReference>
<dbReference type="SUPFAM" id="SSF56300">
    <property type="entry name" value="Metallo-dependent phosphatases"/>
    <property type="match status" value="1"/>
</dbReference>
<reference evidence="3 4" key="1">
    <citation type="submission" date="2016-10" db="EMBL/GenBank/DDBJ databases">
        <authorList>
            <person name="de Groot N.N."/>
        </authorList>
    </citation>
    <scope>NUCLEOTIDE SEQUENCE [LARGE SCALE GENOMIC DNA]</scope>
    <source>
        <strain evidence="3 4">ML2</strain>
    </source>
</reference>
<dbReference type="InterPro" id="IPR004843">
    <property type="entry name" value="Calcineurin-like_PHP"/>
</dbReference>
<dbReference type="InterPro" id="IPR029052">
    <property type="entry name" value="Metallo-depent_PP-like"/>
</dbReference>
<dbReference type="EMBL" id="FOVK01000004">
    <property type="protein sequence ID" value="SFN71100.1"/>
    <property type="molecule type" value="Genomic_DNA"/>
</dbReference>
<dbReference type="InterPro" id="IPR050535">
    <property type="entry name" value="DNA_Repair-Maintenance_Comp"/>
</dbReference>
<keyword evidence="1" id="KW-0378">Hydrolase</keyword>
<dbReference type="STRING" id="398199.SAMN05421804_107117"/>
<dbReference type="RefSeq" id="WP_074911824.1">
    <property type="nucleotide sequence ID" value="NZ_FOVK01000004.1"/>
</dbReference>
<keyword evidence="3" id="KW-0540">Nuclease</keyword>
<dbReference type="InterPro" id="IPR041796">
    <property type="entry name" value="Mre11_N"/>
</dbReference>
<dbReference type="Proteomes" id="UP000181899">
    <property type="component" value="Unassembled WGS sequence"/>
</dbReference>
<organism evidence="3 4">
    <name type="scientific">Proteiniclasticum ruminis</name>
    <dbReference type="NCBI Taxonomy" id="398199"/>
    <lineage>
        <taxon>Bacteria</taxon>
        <taxon>Bacillati</taxon>
        <taxon>Bacillota</taxon>
        <taxon>Clostridia</taxon>
        <taxon>Eubacteriales</taxon>
        <taxon>Clostridiaceae</taxon>
        <taxon>Proteiniclasticum</taxon>
    </lineage>
</organism>
<dbReference type="PANTHER" id="PTHR30337:SF7">
    <property type="entry name" value="PHOSPHOESTERASE"/>
    <property type="match status" value="1"/>
</dbReference>
<dbReference type="Pfam" id="PF00149">
    <property type="entry name" value="Metallophos"/>
    <property type="match status" value="1"/>
</dbReference>
<dbReference type="CDD" id="cd00840">
    <property type="entry name" value="MPP_Mre11_N"/>
    <property type="match status" value="1"/>
</dbReference>
<proteinExistence type="predicted"/>
<keyword evidence="4" id="KW-1185">Reference proteome</keyword>
<dbReference type="GO" id="GO:0004527">
    <property type="term" value="F:exonuclease activity"/>
    <property type="evidence" value="ECO:0007669"/>
    <property type="project" value="UniProtKB-KW"/>
</dbReference>
<gene>
    <name evidence="3" type="ORF">SAMN04488695_10473</name>
</gene>
<dbReference type="OrthoDB" id="9773856at2"/>
<evidence type="ECO:0000313" key="4">
    <source>
        <dbReference type="Proteomes" id="UP000181899"/>
    </source>
</evidence>
<dbReference type="PANTHER" id="PTHR30337">
    <property type="entry name" value="COMPONENT OF ATP-DEPENDENT DSDNA EXONUCLEASE"/>
    <property type="match status" value="1"/>
</dbReference>
<feature type="domain" description="Calcineurin-like phosphoesterase" evidence="2">
    <location>
        <begin position="4"/>
        <end position="192"/>
    </location>
</feature>
<evidence type="ECO:0000259" key="2">
    <source>
        <dbReference type="Pfam" id="PF00149"/>
    </source>
</evidence>
<evidence type="ECO:0000256" key="1">
    <source>
        <dbReference type="ARBA" id="ARBA00022801"/>
    </source>
</evidence>
<accession>A0A1I5B8Z7</accession>
<sequence>MQKIKILHCADVHLGSEMMTLPKKSKERRGELLRTFRKITDLCREEDVEILLIAGDLFEGSNVDSETVQSVKSYLGALSCPVFISPGNHDYISLDSPYLEEGWPENVKIFKGAMERVLLEDKNVAVYGAGFTGTYQKKSMLQFEEVDPSRLNLLCIHGDVVSPGQKSEYHAMTLEEFRKSGMDYVALGHIHKREDIGRAGDTFYAYPGCPEGRGFDELGSRGVYLGELYKGHHGLRYVEVCQRQYIRLAMDITGLVRELEVEHKIRETLQTSYGKDYEKNIYQISLTGTRKEEEAVPVKTIEKNLSESIYHLELSDERVVERDYEILREEVSLRGLYVRNLVGLLEEARETGDEVLLATYEKALEYGMTSFEGQVNIIED</sequence>
<evidence type="ECO:0000313" key="3">
    <source>
        <dbReference type="EMBL" id="SFN71100.1"/>
    </source>
</evidence>
<keyword evidence="3" id="KW-0269">Exonuclease</keyword>
<name>A0A1I5B8Z7_9CLOT</name>